<dbReference type="Pfam" id="PF00675">
    <property type="entry name" value="Peptidase_M16"/>
    <property type="match status" value="1"/>
</dbReference>
<dbReference type="GO" id="GO:0005739">
    <property type="term" value="C:mitochondrion"/>
    <property type="evidence" value="ECO:0007669"/>
    <property type="project" value="UniProtKB-SubCell"/>
</dbReference>
<dbReference type="InterPro" id="IPR011249">
    <property type="entry name" value="Metalloenz_LuxS/M16"/>
</dbReference>
<dbReference type="InterPro" id="IPR050361">
    <property type="entry name" value="MPP/UQCRC_Complex"/>
</dbReference>
<organism evidence="16 17">
    <name type="scientific">Basidiobolus meristosporus CBS 931.73</name>
    <dbReference type="NCBI Taxonomy" id="1314790"/>
    <lineage>
        <taxon>Eukaryota</taxon>
        <taxon>Fungi</taxon>
        <taxon>Fungi incertae sedis</taxon>
        <taxon>Zoopagomycota</taxon>
        <taxon>Entomophthoromycotina</taxon>
        <taxon>Basidiobolomycetes</taxon>
        <taxon>Basidiobolales</taxon>
        <taxon>Basidiobolaceae</taxon>
        <taxon>Basidiobolus</taxon>
    </lineage>
</organism>
<dbReference type="SUPFAM" id="SSF63411">
    <property type="entry name" value="LuxS/MPP-like metallohydrolase"/>
    <property type="match status" value="2"/>
</dbReference>
<dbReference type="InterPro" id="IPR007863">
    <property type="entry name" value="Peptidase_M16_C"/>
</dbReference>
<dbReference type="GO" id="GO:0006627">
    <property type="term" value="P:protein processing involved in protein targeting to mitochondrion"/>
    <property type="evidence" value="ECO:0007669"/>
    <property type="project" value="TreeGrafter"/>
</dbReference>
<evidence type="ECO:0000259" key="14">
    <source>
        <dbReference type="Pfam" id="PF00675"/>
    </source>
</evidence>
<evidence type="ECO:0000313" key="16">
    <source>
        <dbReference type="EMBL" id="ORY00681.1"/>
    </source>
</evidence>
<evidence type="ECO:0000256" key="9">
    <source>
        <dbReference type="ARBA" id="ARBA00022833"/>
    </source>
</evidence>
<evidence type="ECO:0000313" key="17">
    <source>
        <dbReference type="Proteomes" id="UP000193498"/>
    </source>
</evidence>
<keyword evidence="8" id="KW-0378">Hydrolase</keyword>
<keyword evidence="11" id="KW-0496">Mitochondrion</keyword>
<keyword evidence="9" id="KW-0862">Zinc</keyword>
<dbReference type="EMBL" id="MCFE01000079">
    <property type="protein sequence ID" value="ORY00681.1"/>
    <property type="molecule type" value="Genomic_DNA"/>
</dbReference>
<evidence type="ECO:0000256" key="2">
    <source>
        <dbReference type="ARBA" id="ARBA00001947"/>
    </source>
</evidence>
<dbReference type="Proteomes" id="UP000193498">
    <property type="component" value="Unassembled WGS sequence"/>
</dbReference>
<dbReference type="AlphaFoldDB" id="A0A1Y1YRM5"/>
<gene>
    <name evidence="16" type="ORF">K493DRAFT_278560</name>
</gene>
<dbReference type="Gene3D" id="3.30.830.10">
    <property type="entry name" value="Metalloenzyme, LuxS/M16 peptidase-like"/>
    <property type="match status" value="2"/>
</dbReference>
<comment type="catalytic activity">
    <reaction evidence="1">
        <text>Release of N-terminal transit peptides from precursor proteins imported into the mitochondrion, typically with Arg in position P2.</text>
        <dbReference type="EC" id="3.4.24.64"/>
    </reaction>
</comment>
<keyword evidence="6" id="KW-0645">Protease</keyword>
<evidence type="ECO:0000256" key="6">
    <source>
        <dbReference type="ARBA" id="ARBA00022670"/>
    </source>
</evidence>
<dbReference type="EC" id="3.4.24.64" evidence="5"/>
<reference evidence="16 17" key="1">
    <citation type="submission" date="2016-07" db="EMBL/GenBank/DDBJ databases">
        <title>Pervasive Adenine N6-methylation of Active Genes in Fungi.</title>
        <authorList>
            <consortium name="DOE Joint Genome Institute"/>
            <person name="Mondo S.J."/>
            <person name="Dannebaum R.O."/>
            <person name="Kuo R.C."/>
            <person name="Labutti K."/>
            <person name="Haridas S."/>
            <person name="Kuo A."/>
            <person name="Salamov A."/>
            <person name="Ahrendt S.R."/>
            <person name="Lipzen A."/>
            <person name="Sullivan W."/>
            <person name="Andreopoulos W.B."/>
            <person name="Clum A."/>
            <person name="Lindquist E."/>
            <person name="Daum C."/>
            <person name="Ramamoorthy G.K."/>
            <person name="Gryganskyi A."/>
            <person name="Culley D."/>
            <person name="Magnuson J.K."/>
            <person name="James T.Y."/>
            <person name="O'Malley M.A."/>
            <person name="Stajich J.E."/>
            <person name="Spatafora J.W."/>
            <person name="Visel A."/>
            <person name="Grigoriev I.V."/>
        </authorList>
    </citation>
    <scope>NUCLEOTIDE SEQUENCE [LARGE SCALE GENOMIC DNA]</scope>
    <source>
        <strain evidence="16 17">CBS 931.73</strain>
    </source>
</reference>
<dbReference type="FunFam" id="3.30.830.10:FF:000008">
    <property type="entry name" value="Mitochondrial-processing peptidase subunit beta"/>
    <property type="match status" value="1"/>
</dbReference>
<evidence type="ECO:0000256" key="10">
    <source>
        <dbReference type="ARBA" id="ARBA00023049"/>
    </source>
</evidence>
<dbReference type="PANTHER" id="PTHR11851">
    <property type="entry name" value="METALLOPROTEASE"/>
    <property type="match status" value="1"/>
</dbReference>
<feature type="domain" description="Peptidase M16 N-terminal" evidence="14">
    <location>
        <begin position="54"/>
        <end position="198"/>
    </location>
</feature>
<evidence type="ECO:0000256" key="11">
    <source>
        <dbReference type="ARBA" id="ARBA00023128"/>
    </source>
</evidence>
<comment type="cofactor">
    <cofactor evidence="2">
        <name>Zn(2+)</name>
        <dbReference type="ChEBI" id="CHEBI:29105"/>
    </cofactor>
</comment>
<dbReference type="STRING" id="1314790.A0A1Y1YRM5"/>
<name>A0A1Y1YRM5_9FUNG</name>
<proteinExistence type="inferred from homology"/>
<dbReference type="GO" id="GO:0046872">
    <property type="term" value="F:metal ion binding"/>
    <property type="evidence" value="ECO:0007669"/>
    <property type="project" value="UniProtKB-KW"/>
</dbReference>
<dbReference type="FunFam" id="3.30.830.10:FF:000001">
    <property type="entry name" value="Mitochondrial-processing peptidase subunit beta, mitochondrial"/>
    <property type="match status" value="1"/>
</dbReference>
<dbReference type="GO" id="GO:0004222">
    <property type="term" value="F:metalloendopeptidase activity"/>
    <property type="evidence" value="ECO:0007669"/>
    <property type="project" value="UniProtKB-EC"/>
</dbReference>
<evidence type="ECO:0000256" key="5">
    <source>
        <dbReference type="ARBA" id="ARBA00012299"/>
    </source>
</evidence>
<evidence type="ECO:0000256" key="7">
    <source>
        <dbReference type="ARBA" id="ARBA00022723"/>
    </source>
</evidence>
<accession>A0A1Y1YRM5</accession>
<dbReference type="Pfam" id="PF05193">
    <property type="entry name" value="Peptidase_M16_C"/>
    <property type="match status" value="1"/>
</dbReference>
<evidence type="ECO:0000256" key="1">
    <source>
        <dbReference type="ARBA" id="ARBA00001098"/>
    </source>
</evidence>
<evidence type="ECO:0000256" key="8">
    <source>
        <dbReference type="ARBA" id="ARBA00022801"/>
    </source>
</evidence>
<evidence type="ECO:0000256" key="13">
    <source>
        <dbReference type="ARBA" id="ARBA00045757"/>
    </source>
</evidence>
<comment type="subcellular location">
    <subcellularLocation>
        <location evidence="3">Mitochondrion</location>
    </subcellularLocation>
</comment>
<keyword evidence="7" id="KW-0479">Metal-binding</keyword>
<evidence type="ECO:0000256" key="12">
    <source>
        <dbReference type="ARBA" id="ARBA00031018"/>
    </source>
</evidence>
<comment type="similarity">
    <text evidence="4">Belongs to the peptidase M16 family.</text>
</comment>
<feature type="domain" description="Peptidase M16 C-terminal" evidence="15">
    <location>
        <begin position="205"/>
        <end position="389"/>
    </location>
</feature>
<evidence type="ECO:0000259" key="15">
    <source>
        <dbReference type="Pfam" id="PF05193"/>
    </source>
</evidence>
<keyword evidence="17" id="KW-1185">Reference proteome</keyword>
<dbReference type="InterPro" id="IPR011765">
    <property type="entry name" value="Pept_M16_N"/>
</dbReference>
<evidence type="ECO:0000256" key="4">
    <source>
        <dbReference type="ARBA" id="ARBA00007261"/>
    </source>
</evidence>
<dbReference type="OrthoDB" id="10251424at2759"/>
<dbReference type="PANTHER" id="PTHR11851:SF149">
    <property type="entry name" value="GH01077P"/>
    <property type="match status" value="1"/>
</dbReference>
<evidence type="ECO:0000256" key="3">
    <source>
        <dbReference type="ARBA" id="ARBA00004173"/>
    </source>
</evidence>
<dbReference type="InParanoid" id="A0A1Y1YRM5"/>
<comment type="function">
    <text evidence="13">Catalytic subunit of the essential mitochondrial processing protease (MPP), which cleaves the mitochondrial sequence off newly imported precursors proteins. Preferentially, cleaves after an arginine at position P2.</text>
</comment>
<protein>
    <recommendedName>
        <fullName evidence="5">mitochondrial processing peptidase</fullName>
        <ecNumber evidence="5">3.4.24.64</ecNumber>
    </recommendedName>
    <alternativeName>
        <fullName evidence="12">Beta-MPP</fullName>
    </alternativeName>
</protein>
<comment type="caution">
    <text evidence="16">The sequence shown here is derived from an EMBL/GenBank/DDBJ whole genome shotgun (WGS) entry which is preliminary data.</text>
</comment>
<keyword evidence="10" id="KW-0482">Metalloprotease</keyword>
<sequence length="474" mass="52046">MASRMLFSNSLKSKLSTGFRSQALRPSSALAQKFSSVASATETRTTTLPNGFSVATETNPQAETATVGVWIDSGSRYEGSNRGAAYFLEQMLFKGTESRSQGELEKTIEKIGGHVDAHTGREQSAFYAQTTKGGVALAVDVLGDMLQNSTLEEGAIERQRESVIRAQQQADANMTEVVFNNLHATAFQNHPLGQTVMGLSQDASSMSREKLANYHAENFKADRMTLVGAGAVNHEELVELAHKHFSALASAGPRAPEDFKPSFTGSEIRYRDDLAPAAHIALAVEGVGYDSEDYYTIRVLEHLFGAWDRSLGSAAYLSSRFSHIVNTNHLANSFTPFNLSYSDTGLFGIYAVTQNRDHIDDLVYFAQKELNRYSTTVSEGEVERAKQQLKAALLLNLDSTTSIANDIGTQIAIKGQRDEPKAIERLINQITLKDVKRVADERLWDKEIAVVGLGPIEALPDFNRVRGFMSSNRF</sequence>